<proteinExistence type="predicted"/>
<evidence type="ECO:0000256" key="1">
    <source>
        <dbReference type="SAM" id="Phobius"/>
    </source>
</evidence>
<dbReference type="PATRIC" id="fig|1619039.3.peg.289"/>
<comment type="caution">
    <text evidence="2">The sequence shown here is derived from an EMBL/GenBank/DDBJ whole genome shotgun (WGS) entry which is preliminary data.</text>
</comment>
<dbReference type="InterPro" id="IPR005883">
    <property type="entry name" value="PilM"/>
</dbReference>
<protein>
    <submittedName>
        <fullName evidence="2">Type IV pilus assembly protein PilM</fullName>
    </submittedName>
</protein>
<feature type="transmembrane region" description="Helical" evidence="1">
    <location>
        <begin position="424"/>
        <end position="444"/>
    </location>
</feature>
<dbReference type="Gene3D" id="3.30.420.40">
    <property type="match status" value="2"/>
</dbReference>
<gene>
    <name evidence="2" type="ORF">UV20_C0001G0277</name>
</gene>
<keyword evidence="1" id="KW-0812">Transmembrane</keyword>
<evidence type="ECO:0000313" key="3">
    <source>
        <dbReference type="Proteomes" id="UP000034837"/>
    </source>
</evidence>
<evidence type="ECO:0000313" key="2">
    <source>
        <dbReference type="EMBL" id="KKS57637.1"/>
    </source>
</evidence>
<sequence length="485" mass="54033">MGRQVNDGVPFTREIVYAARDTTLPLRPWYKRIFSNRRQEFVGLDIGSHTVKIVHVCRTRNPSQPWAVTRFATLALDQGIIENGEIVEFDRVLEAVKKLVDMTGTHGLECAIGLPPWPTIVKKVTVPKMDKDQLKESLHWEAEQYIPFDIREVNVDADIVEPNSLPEGSMNICLVAAKKGIVVNCLNLATAAGLRPITAEPCEITLANLVKIAEGLNPQTDGKSVAIIDIGAESTKMSILFNGSLVFSRDINTGGNAVNTNLMSHFDISWEEAEKWKINGAPEEKRAEVAEETARSYNIVAIEIQKSLDFFLATDIHHSEFKSILVTGGVSNDPAFLLALALRLKETITPFNLFTERLGEQNTHLLSTALGLALRGLDERKDLIRVNLSGFPLKKANSSKRSKDPDKEKFDERKWKKRQVVAKAFLLIFGVMLMGLWLIIGFFVNSKSIYNYLAGYEPTQCRCVCPIDSSSIGNKVEIPGLAHKY</sequence>
<dbReference type="PANTHER" id="PTHR32432">
    <property type="entry name" value="CELL DIVISION PROTEIN FTSA-RELATED"/>
    <property type="match status" value="1"/>
</dbReference>
<dbReference type="AlphaFoldDB" id="A0A0G1A9D7"/>
<dbReference type="CDD" id="cd24049">
    <property type="entry name" value="ASKHA_NBD_PilM"/>
    <property type="match status" value="1"/>
</dbReference>
<dbReference type="EMBL" id="LCDO01000001">
    <property type="protein sequence ID" value="KKS57637.1"/>
    <property type="molecule type" value="Genomic_DNA"/>
</dbReference>
<dbReference type="Proteomes" id="UP000034837">
    <property type="component" value="Unassembled WGS sequence"/>
</dbReference>
<dbReference type="Pfam" id="PF11104">
    <property type="entry name" value="PilM_2"/>
    <property type="match status" value="1"/>
</dbReference>
<name>A0A0G1A9D7_9BACT</name>
<dbReference type="InterPro" id="IPR043129">
    <property type="entry name" value="ATPase_NBD"/>
</dbReference>
<keyword evidence="1" id="KW-1133">Transmembrane helix</keyword>
<keyword evidence="1" id="KW-0472">Membrane</keyword>
<organism evidence="2 3">
    <name type="scientific">Candidatus Magasanikbacteria bacterium GW2011_GWA2_42_32</name>
    <dbReference type="NCBI Taxonomy" id="1619039"/>
    <lineage>
        <taxon>Bacteria</taxon>
        <taxon>Candidatus Magasanikiibacteriota</taxon>
    </lineage>
</organism>
<dbReference type="SUPFAM" id="SSF53067">
    <property type="entry name" value="Actin-like ATPase domain"/>
    <property type="match status" value="2"/>
</dbReference>
<reference evidence="2 3" key="1">
    <citation type="journal article" date="2015" name="Nature">
        <title>rRNA introns, odd ribosomes, and small enigmatic genomes across a large radiation of phyla.</title>
        <authorList>
            <person name="Brown C.T."/>
            <person name="Hug L.A."/>
            <person name="Thomas B.C."/>
            <person name="Sharon I."/>
            <person name="Castelle C.J."/>
            <person name="Singh A."/>
            <person name="Wilkins M.J."/>
            <person name="Williams K.H."/>
            <person name="Banfield J.F."/>
        </authorList>
    </citation>
    <scope>NUCLEOTIDE SEQUENCE [LARGE SCALE GENOMIC DNA]</scope>
</reference>
<dbReference type="InterPro" id="IPR050696">
    <property type="entry name" value="FtsA/MreB"/>
</dbReference>
<accession>A0A0G1A9D7</accession>
<dbReference type="NCBIfam" id="TIGR01175">
    <property type="entry name" value="pilM"/>
    <property type="match status" value="1"/>
</dbReference>
<dbReference type="Gene3D" id="3.30.1490.300">
    <property type="match status" value="1"/>
</dbReference>
<dbReference type="PANTHER" id="PTHR32432:SF3">
    <property type="entry name" value="ETHANOLAMINE UTILIZATION PROTEIN EUTJ"/>
    <property type="match status" value="1"/>
</dbReference>